<feature type="region of interest" description="Disordered" evidence="8">
    <location>
        <begin position="1"/>
        <end position="21"/>
    </location>
</feature>
<dbReference type="PANTHER" id="PTHR18829:SF0">
    <property type="entry name" value="PROTEIN YAE1 HOMOLOG"/>
    <property type="match status" value="1"/>
</dbReference>
<comment type="caution">
    <text evidence="10">The sequence shown here is derived from an EMBL/GenBank/DDBJ whole genome shotgun (WGS) entry which is preliminary data.</text>
</comment>
<evidence type="ECO:0000256" key="8">
    <source>
        <dbReference type="SAM" id="MobiDB-lite"/>
    </source>
</evidence>
<evidence type="ECO:0000256" key="7">
    <source>
        <dbReference type="ARBA" id="ARBA00023242"/>
    </source>
</evidence>
<dbReference type="Proteomes" id="UP001648503">
    <property type="component" value="Unassembled WGS sequence"/>
</dbReference>
<dbReference type="PANTHER" id="PTHR18829">
    <property type="entry name" value="PROTEIN YAE1 HOMOLOG"/>
    <property type="match status" value="1"/>
</dbReference>
<accession>A0ABQ8EWL0</accession>
<sequence length="174" mass="19198">MSNDVWASDASQEDGSSNTYDREMAERNWSRIQGIHGVVGYKDGVIEGKEAHIQAGFDRGYAKGFNVGHELGRFQGILAAILQMSTKDAAFQQLVFRQILTDADIQTIKSLHVEIQAITADNVFSLEYYKKSNAADATLSLPAPPPQQTSRIQAKLVVILKPLLIDSMFVSLKL</sequence>
<protein>
    <recommendedName>
        <fullName evidence="5">Protein YAE1</fullName>
    </recommendedName>
    <alternativeName>
        <fullName evidence="4">Protein yae1</fullName>
    </alternativeName>
</protein>
<evidence type="ECO:0000256" key="3">
    <source>
        <dbReference type="ARBA" id="ARBA00007096"/>
    </source>
</evidence>
<evidence type="ECO:0000256" key="6">
    <source>
        <dbReference type="ARBA" id="ARBA00022490"/>
    </source>
</evidence>
<comment type="subcellular location">
    <subcellularLocation>
        <location evidence="2">Cytoplasm</location>
    </subcellularLocation>
    <subcellularLocation>
        <location evidence="1">Nucleus</location>
    </subcellularLocation>
</comment>
<feature type="domain" description="Essential protein Yae1 N-terminal" evidence="9">
    <location>
        <begin position="40"/>
        <end position="78"/>
    </location>
</feature>
<reference evidence="10 11" key="1">
    <citation type="submission" date="2021-02" db="EMBL/GenBank/DDBJ databases">
        <title>Variation within the Batrachochytrium salamandrivorans European outbreak.</title>
        <authorList>
            <person name="Kelly M."/>
            <person name="Pasmans F."/>
            <person name="Shea T.P."/>
            <person name="Munoz J.F."/>
            <person name="Carranza S."/>
            <person name="Cuomo C.A."/>
            <person name="Martel A."/>
        </authorList>
    </citation>
    <scope>NUCLEOTIDE SEQUENCE [LARGE SCALE GENOMIC DNA]</scope>
    <source>
        <strain evidence="10 11">AMFP18/2</strain>
    </source>
</reference>
<evidence type="ECO:0000259" key="9">
    <source>
        <dbReference type="Pfam" id="PF09811"/>
    </source>
</evidence>
<dbReference type="InterPro" id="IPR038881">
    <property type="entry name" value="Yae1-like"/>
</dbReference>
<comment type="similarity">
    <text evidence="3">Belongs to the YAE1 family.</text>
</comment>
<proteinExistence type="inferred from homology"/>
<name>A0ABQ8EWL0_9FUNG</name>
<feature type="compositionally biased region" description="Polar residues" evidence="8">
    <location>
        <begin position="1"/>
        <end position="19"/>
    </location>
</feature>
<organism evidence="10 11">
    <name type="scientific">Batrachochytrium salamandrivorans</name>
    <dbReference type="NCBI Taxonomy" id="1357716"/>
    <lineage>
        <taxon>Eukaryota</taxon>
        <taxon>Fungi</taxon>
        <taxon>Fungi incertae sedis</taxon>
        <taxon>Chytridiomycota</taxon>
        <taxon>Chytridiomycota incertae sedis</taxon>
        <taxon>Chytridiomycetes</taxon>
        <taxon>Rhizophydiales</taxon>
        <taxon>Rhizophydiales incertae sedis</taxon>
        <taxon>Batrachochytrium</taxon>
    </lineage>
</organism>
<evidence type="ECO:0000256" key="1">
    <source>
        <dbReference type="ARBA" id="ARBA00004123"/>
    </source>
</evidence>
<dbReference type="InterPro" id="IPR019191">
    <property type="entry name" value="Essential_protein_Yae1_N"/>
</dbReference>
<evidence type="ECO:0000256" key="5">
    <source>
        <dbReference type="ARBA" id="ARBA00018400"/>
    </source>
</evidence>
<dbReference type="EMBL" id="JAFCIX010000573">
    <property type="protein sequence ID" value="KAH6586563.1"/>
    <property type="molecule type" value="Genomic_DNA"/>
</dbReference>
<evidence type="ECO:0000313" key="11">
    <source>
        <dbReference type="Proteomes" id="UP001648503"/>
    </source>
</evidence>
<evidence type="ECO:0000256" key="4">
    <source>
        <dbReference type="ARBA" id="ARBA00017286"/>
    </source>
</evidence>
<evidence type="ECO:0000256" key="2">
    <source>
        <dbReference type="ARBA" id="ARBA00004496"/>
    </source>
</evidence>
<keyword evidence="6" id="KW-0963">Cytoplasm</keyword>
<gene>
    <name evidence="10" type="ORF">BASA50_000517</name>
</gene>
<dbReference type="Pfam" id="PF09811">
    <property type="entry name" value="Yae1_N"/>
    <property type="match status" value="1"/>
</dbReference>
<keyword evidence="7" id="KW-0539">Nucleus</keyword>
<keyword evidence="11" id="KW-1185">Reference proteome</keyword>
<evidence type="ECO:0000313" key="10">
    <source>
        <dbReference type="EMBL" id="KAH6586563.1"/>
    </source>
</evidence>